<accession>A0A6A5K6B8</accession>
<feature type="chain" id="PRO_5025501142" evidence="1">
    <location>
        <begin position="21"/>
        <end position="139"/>
    </location>
</feature>
<evidence type="ECO:0000256" key="1">
    <source>
        <dbReference type="SAM" id="SignalP"/>
    </source>
</evidence>
<dbReference type="AlphaFoldDB" id="A0A6A5K6B8"/>
<keyword evidence="3" id="KW-1185">Reference proteome</keyword>
<dbReference type="Proteomes" id="UP000800040">
    <property type="component" value="Unassembled WGS sequence"/>
</dbReference>
<sequence length="139" mass="14605">MYIYTTNLTLLSALMNSTLAAPLVTTPTLIMLSSSPNPTTTTISTTTLSPTISIRTTTLTLSWQPLAIYTVATATISTTLVSAATSGELAMHDKVQVGERELGGFVAVYGGKNKKAKAFGIPVLLGEDEEMSSTGMKVD</sequence>
<evidence type="ECO:0000313" key="2">
    <source>
        <dbReference type="EMBL" id="KAF1832349.1"/>
    </source>
</evidence>
<gene>
    <name evidence="2" type="ORF">BDW02DRAFT_649243</name>
</gene>
<name>A0A6A5K6B8_9PLEO</name>
<keyword evidence="1" id="KW-0732">Signal</keyword>
<dbReference type="EMBL" id="ML975341">
    <property type="protein sequence ID" value="KAF1832349.1"/>
    <property type="molecule type" value="Genomic_DNA"/>
</dbReference>
<organism evidence="2 3">
    <name type="scientific">Decorospora gaudefroyi</name>
    <dbReference type="NCBI Taxonomy" id="184978"/>
    <lineage>
        <taxon>Eukaryota</taxon>
        <taxon>Fungi</taxon>
        <taxon>Dikarya</taxon>
        <taxon>Ascomycota</taxon>
        <taxon>Pezizomycotina</taxon>
        <taxon>Dothideomycetes</taxon>
        <taxon>Pleosporomycetidae</taxon>
        <taxon>Pleosporales</taxon>
        <taxon>Pleosporineae</taxon>
        <taxon>Pleosporaceae</taxon>
        <taxon>Decorospora</taxon>
    </lineage>
</organism>
<feature type="signal peptide" evidence="1">
    <location>
        <begin position="1"/>
        <end position="20"/>
    </location>
</feature>
<proteinExistence type="predicted"/>
<protein>
    <submittedName>
        <fullName evidence="2">Uncharacterized protein</fullName>
    </submittedName>
</protein>
<reference evidence="2" key="1">
    <citation type="submission" date="2020-01" db="EMBL/GenBank/DDBJ databases">
        <authorList>
            <consortium name="DOE Joint Genome Institute"/>
            <person name="Haridas S."/>
            <person name="Albert R."/>
            <person name="Binder M."/>
            <person name="Bloem J."/>
            <person name="Labutti K."/>
            <person name="Salamov A."/>
            <person name="Andreopoulos B."/>
            <person name="Baker S.E."/>
            <person name="Barry K."/>
            <person name="Bills G."/>
            <person name="Bluhm B.H."/>
            <person name="Cannon C."/>
            <person name="Castanera R."/>
            <person name="Culley D.E."/>
            <person name="Daum C."/>
            <person name="Ezra D."/>
            <person name="Gonzalez J.B."/>
            <person name="Henrissat B."/>
            <person name="Kuo A."/>
            <person name="Liang C."/>
            <person name="Lipzen A."/>
            <person name="Lutzoni F."/>
            <person name="Magnuson J."/>
            <person name="Mondo S."/>
            <person name="Nolan M."/>
            <person name="Ohm R."/>
            <person name="Pangilinan J."/>
            <person name="Park H.-J."/>
            <person name="Ramirez L."/>
            <person name="Alfaro M."/>
            <person name="Sun H."/>
            <person name="Tritt A."/>
            <person name="Yoshinaga Y."/>
            <person name="Zwiers L.-H."/>
            <person name="Turgeon B.G."/>
            <person name="Goodwin S.B."/>
            <person name="Spatafora J.W."/>
            <person name="Crous P.W."/>
            <person name="Grigoriev I.V."/>
        </authorList>
    </citation>
    <scope>NUCLEOTIDE SEQUENCE</scope>
    <source>
        <strain evidence="2">P77</strain>
    </source>
</reference>
<evidence type="ECO:0000313" key="3">
    <source>
        <dbReference type="Proteomes" id="UP000800040"/>
    </source>
</evidence>